<evidence type="ECO:0000259" key="9">
    <source>
        <dbReference type="PROSITE" id="PS50928"/>
    </source>
</evidence>
<feature type="transmembrane region" description="Helical" evidence="8">
    <location>
        <begin position="224"/>
        <end position="242"/>
    </location>
</feature>
<keyword evidence="11" id="KW-1185">Reference proteome</keyword>
<keyword evidence="4 8" id="KW-0812">Transmembrane</keyword>
<dbReference type="InterPro" id="IPR000515">
    <property type="entry name" value="MetI-like"/>
</dbReference>
<dbReference type="PANTHER" id="PTHR30614">
    <property type="entry name" value="MEMBRANE COMPONENT OF AMINO ACID ABC TRANSPORTER"/>
    <property type="match status" value="1"/>
</dbReference>
<dbReference type="Gene3D" id="1.10.3720.10">
    <property type="entry name" value="MetI-like"/>
    <property type="match status" value="1"/>
</dbReference>
<comment type="similarity">
    <text evidence="8">Belongs to the binding-protein-dependent transport system permease family.</text>
</comment>
<evidence type="ECO:0000256" key="8">
    <source>
        <dbReference type="RuleBase" id="RU363032"/>
    </source>
</evidence>
<feature type="domain" description="ABC transmembrane type-1" evidence="9">
    <location>
        <begin position="64"/>
        <end position="270"/>
    </location>
</feature>
<evidence type="ECO:0000256" key="2">
    <source>
        <dbReference type="ARBA" id="ARBA00022448"/>
    </source>
</evidence>
<evidence type="ECO:0000256" key="1">
    <source>
        <dbReference type="ARBA" id="ARBA00004651"/>
    </source>
</evidence>
<dbReference type="InterPro" id="IPR035906">
    <property type="entry name" value="MetI-like_sf"/>
</dbReference>
<accession>A0ABW5I335</accession>
<dbReference type="SUPFAM" id="SSF161098">
    <property type="entry name" value="MetI-like"/>
    <property type="match status" value="1"/>
</dbReference>
<dbReference type="PANTHER" id="PTHR30614:SF0">
    <property type="entry name" value="L-CYSTINE TRANSPORT SYSTEM PERMEASE PROTEIN TCYL"/>
    <property type="match status" value="1"/>
</dbReference>
<dbReference type="CDD" id="cd06261">
    <property type="entry name" value="TM_PBP2"/>
    <property type="match status" value="1"/>
</dbReference>
<evidence type="ECO:0000256" key="7">
    <source>
        <dbReference type="ARBA" id="ARBA00023136"/>
    </source>
</evidence>
<feature type="transmembrane region" description="Helical" evidence="8">
    <location>
        <begin position="70"/>
        <end position="90"/>
    </location>
</feature>
<comment type="subcellular location">
    <subcellularLocation>
        <location evidence="1 8">Cell membrane</location>
        <topology evidence="1 8">Multi-pass membrane protein</topology>
    </subcellularLocation>
</comment>
<evidence type="ECO:0000313" key="11">
    <source>
        <dbReference type="Proteomes" id="UP001597542"/>
    </source>
</evidence>
<proteinExistence type="inferred from homology"/>
<dbReference type="InterPro" id="IPR010065">
    <property type="entry name" value="AA_ABC_transptr_permease_3TM"/>
</dbReference>
<dbReference type="Pfam" id="PF00528">
    <property type="entry name" value="BPD_transp_1"/>
    <property type="match status" value="1"/>
</dbReference>
<evidence type="ECO:0000256" key="3">
    <source>
        <dbReference type="ARBA" id="ARBA00022475"/>
    </source>
</evidence>
<dbReference type="PROSITE" id="PS50928">
    <property type="entry name" value="ABC_TM1"/>
    <property type="match status" value="1"/>
</dbReference>
<keyword evidence="3" id="KW-1003">Cell membrane</keyword>
<feature type="transmembrane region" description="Helical" evidence="8">
    <location>
        <begin position="23"/>
        <end position="41"/>
    </location>
</feature>
<feature type="transmembrane region" description="Helical" evidence="8">
    <location>
        <begin position="248"/>
        <end position="269"/>
    </location>
</feature>
<evidence type="ECO:0000256" key="5">
    <source>
        <dbReference type="ARBA" id="ARBA00022970"/>
    </source>
</evidence>
<dbReference type="NCBIfam" id="TIGR01726">
    <property type="entry name" value="HEQRo_perm_3TM"/>
    <property type="match status" value="1"/>
</dbReference>
<evidence type="ECO:0000313" key="10">
    <source>
        <dbReference type="EMBL" id="MFD2483711.1"/>
    </source>
</evidence>
<keyword evidence="6 8" id="KW-1133">Transmembrane helix</keyword>
<comment type="caution">
    <text evidence="10">The sequence shown here is derived from an EMBL/GenBank/DDBJ whole genome shotgun (WGS) entry which is preliminary data.</text>
</comment>
<dbReference type="RefSeq" id="WP_344284408.1">
    <property type="nucleotide sequence ID" value="NZ_BAAAHV010000022.1"/>
</dbReference>
<evidence type="ECO:0000256" key="6">
    <source>
        <dbReference type="ARBA" id="ARBA00022989"/>
    </source>
</evidence>
<gene>
    <name evidence="10" type="ORF">ACFSUT_25765</name>
</gene>
<protein>
    <submittedName>
        <fullName evidence="10">Amino acid ABC transporter permease</fullName>
    </submittedName>
</protein>
<sequence length="297" mass="32345">MTAISAPRIQEEPVVPLRRPGRWVTYAVAAVLAAMFVHTLLTNKNFGWDVVGNYLGSGEILAGLGKTIELTVIAMAIGIVLGVVLAVLRLSANPAMKGFASLYIWFFRGTPVFVQLLFWGYASALYPRLGIGIPFGPQFVSAPTNVLITPFIAAILGLGLNEGAYMAEVVRAGILSVDRGQTEAAQALGMSRLRTLRRVVLPQAMRVIIPPTGNQVITMLKTTSLVSVLAFPELLYSAQLVYSTNFKTIPLLITASLWYLLMTSVLNVGQHFLERRFNRSERAVSRRAAAEIPSEGR</sequence>
<dbReference type="EMBL" id="JBHUKQ010000014">
    <property type="protein sequence ID" value="MFD2483711.1"/>
    <property type="molecule type" value="Genomic_DNA"/>
</dbReference>
<evidence type="ECO:0000256" key="4">
    <source>
        <dbReference type="ARBA" id="ARBA00022692"/>
    </source>
</evidence>
<feature type="transmembrane region" description="Helical" evidence="8">
    <location>
        <begin position="102"/>
        <end position="122"/>
    </location>
</feature>
<reference evidence="11" key="1">
    <citation type="journal article" date="2019" name="Int. J. Syst. Evol. Microbiol.">
        <title>The Global Catalogue of Microorganisms (GCM) 10K type strain sequencing project: providing services to taxonomists for standard genome sequencing and annotation.</title>
        <authorList>
            <consortium name="The Broad Institute Genomics Platform"/>
            <consortium name="The Broad Institute Genome Sequencing Center for Infectious Disease"/>
            <person name="Wu L."/>
            <person name="Ma J."/>
        </authorList>
    </citation>
    <scope>NUCLEOTIDE SEQUENCE [LARGE SCALE GENOMIC DNA]</scope>
    <source>
        <strain evidence="11">CGMCC 4.7638</strain>
    </source>
</reference>
<keyword evidence="5" id="KW-0029">Amino-acid transport</keyword>
<organism evidence="10 11">
    <name type="scientific">Amycolatopsis albidoflavus</name>
    <dbReference type="NCBI Taxonomy" id="102226"/>
    <lineage>
        <taxon>Bacteria</taxon>
        <taxon>Bacillati</taxon>
        <taxon>Actinomycetota</taxon>
        <taxon>Actinomycetes</taxon>
        <taxon>Pseudonocardiales</taxon>
        <taxon>Pseudonocardiaceae</taxon>
        <taxon>Amycolatopsis</taxon>
    </lineage>
</organism>
<dbReference type="InterPro" id="IPR043429">
    <property type="entry name" value="ArtM/GltK/GlnP/TcyL/YhdX-like"/>
</dbReference>
<dbReference type="Proteomes" id="UP001597542">
    <property type="component" value="Unassembled WGS sequence"/>
</dbReference>
<name>A0ABW5I335_9PSEU</name>
<feature type="transmembrane region" description="Helical" evidence="8">
    <location>
        <begin position="142"/>
        <end position="161"/>
    </location>
</feature>
<keyword evidence="2 8" id="KW-0813">Transport</keyword>
<keyword evidence="7 8" id="KW-0472">Membrane</keyword>